<dbReference type="Pfam" id="PF01501">
    <property type="entry name" value="Glyco_transf_8"/>
    <property type="match status" value="1"/>
</dbReference>
<evidence type="ECO:0000256" key="2">
    <source>
        <dbReference type="ARBA" id="ARBA00022676"/>
    </source>
</evidence>
<keyword evidence="2" id="KW-0328">Glycosyltransferase</keyword>
<evidence type="ECO:0000313" key="6">
    <source>
        <dbReference type="EMBL" id="KAJ8602085.1"/>
    </source>
</evidence>
<accession>A0AAD7XN95</accession>
<dbReference type="InterPro" id="IPR029044">
    <property type="entry name" value="Nucleotide-diphossugar_trans"/>
</dbReference>
<dbReference type="Proteomes" id="UP001230188">
    <property type="component" value="Unassembled WGS sequence"/>
</dbReference>
<dbReference type="Gene3D" id="3.90.550.10">
    <property type="entry name" value="Spore Coat Polysaccharide Biosynthesis Protein SpsA, Chain A"/>
    <property type="match status" value="1"/>
</dbReference>
<dbReference type="InterPro" id="IPR002495">
    <property type="entry name" value="Glyco_trans_8"/>
</dbReference>
<dbReference type="PANTHER" id="PTHR13778">
    <property type="entry name" value="GLYCOSYLTRANSFERASE 8 DOMAIN-CONTAINING PROTEIN"/>
    <property type="match status" value="1"/>
</dbReference>
<organism evidence="6 7">
    <name type="scientific">Chrysophaeum taylorii</name>
    <dbReference type="NCBI Taxonomy" id="2483200"/>
    <lineage>
        <taxon>Eukaryota</taxon>
        <taxon>Sar</taxon>
        <taxon>Stramenopiles</taxon>
        <taxon>Ochrophyta</taxon>
        <taxon>Pelagophyceae</taxon>
        <taxon>Pelagomonadales</taxon>
        <taxon>Pelagomonadaceae</taxon>
        <taxon>Chrysophaeum</taxon>
    </lineage>
</organism>
<gene>
    <name evidence="6" type="ORF">CTAYLR_001633</name>
</gene>
<feature type="region of interest" description="Disordered" evidence="5">
    <location>
        <begin position="329"/>
        <end position="402"/>
    </location>
</feature>
<comment type="caution">
    <text evidence="6">The sequence shown here is derived from an EMBL/GenBank/DDBJ whole genome shotgun (WGS) entry which is preliminary data.</text>
</comment>
<dbReference type="InterPro" id="IPR050748">
    <property type="entry name" value="Glycosyltrans_8_dom-fam"/>
</dbReference>
<protein>
    <recommendedName>
        <fullName evidence="8">Hexosyltransferase</fullName>
    </recommendedName>
</protein>
<proteinExistence type="inferred from homology"/>
<comment type="similarity">
    <text evidence="1">Belongs to the glycosyltransferase 8 family.</text>
</comment>
<name>A0AAD7XN95_9STRA</name>
<evidence type="ECO:0000256" key="5">
    <source>
        <dbReference type="SAM" id="MobiDB-lite"/>
    </source>
</evidence>
<evidence type="ECO:0008006" key="8">
    <source>
        <dbReference type="Google" id="ProtNLM"/>
    </source>
</evidence>
<evidence type="ECO:0000256" key="4">
    <source>
        <dbReference type="ARBA" id="ARBA00022723"/>
    </source>
</evidence>
<keyword evidence="7" id="KW-1185">Reference proteome</keyword>
<dbReference type="SUPFAM" id="SSF53448">
    <property type="entry name" value="Nucleotide-diphospho-sugar transferases"/>
    <property type="match status" value="1"/>
</dbReference>
<sequence>MLCAVVLACDAAHLGGLGSAIGSVVAATENVSSLEFTVVTPGDQVRAASAVAAQCRARTRIVPLEATKLAHLPVPSYGEFGSSKIDTYGNLSSLLNYARFFLPDLVDTEYALYVDVDVVVRCDTVALMASMPALFEAHPHALVAVVERSSHGRRLFNRGYSFNAGVFAAHLGRWRAVGATPQLEAIMRRNAEALRNRTQQLWSRPSSQAPMTRVFDADRAAPLGSEWNRLFRPHGPPPSDVADLLVNGTTLRYDCAWHFTGAIKPWDYLPLNATRWTLDLWRPYATTPCGPAAGDDLPKWPLSLPSRDDWHHTLKLQAKARLAAAKKEEAERREADAADLKRRNAELKAAAAREKDRLRREKAAAQLRKSQQDEVKRARRAAKRARREARRAKRLGLNTPPP</sequence>
<dbReference type="AlphaFoldDB" id="A0AAD7XN95"/>
<dbReference type="GO" id="GO:0005794">
    <property type="term" value="C:Golgi apparatus"/>
    <property type="evidence" value="ECO:0007669"/>
    <property type="project" value="TreeGrafter"/>
</dbReference>
<dbReference type="GO" id="GO:0016757">
    <property type="term" value="F:glycosyltransferase activity"/>
    <property type="evidence" value="ECO:0007669"/>
    <property type="project" value="UniProtKB-KW"/>
</dbReference>
<evidence type="ECO:0000313" key="7">
    <source>
        <dbReference type="Proteomes" id="UP001230188"/>
    </source>
</evidence>
<feature type="compositionally biased region" description="Basic residues" evidence="5">
    <location>
        <begin position="377"/>
        <end position="394"/>
    </location>
</feature>
<dbReference type="PANTHER" id="PTHR13778:SF47">
    <property type="entry name" value="LIPOPOLYSACCHARIDE 1,3-GALACTOSYLTRANSFERASE"/>
    <property type="match status" value="1"/>
</dbReference>
<feature type="compositionally biased region" description="Basic and acidic residues" evidence="5">
    <location>
        <begin position="329"/>
        <end position="363"/>
    </location>
</feature>
<reference evidence="6" key="1">
    <citation type="submission" date="2023-01" db="EMBL/GenBank/DDBJ databases">
        <title>Metagenome sequencing of chrysophaentin producing Chrysophaeum taylorii.</title>
        <authorList>
            <person name="Davison J."/>
            <person name="Bewley C."/>
        </authorList>
    </citation>
    <scope>NUCLEOTIDE SEQUENCE</scope>
    <source>
        <strain evidence="6">NIES-1699</strain>
    </source>
</reference>
<evidence type="ECO:0000256" key="1">
    <source>
        <dbReference type="ARBA" id="ARBA00006351"/>
    </source>
</evidence>
<evidence type="ECO:0000256" key="3">
    <source>
        <dbReference type="ARBA" id="ARBA00022679"/>
    </source>
</evidence>
<keyword evidence="4" id="KW-0479">Metal-binding</keyword>
<dbReference type="EMBL" id="JAQMWT010000390">
    <property type="protein sequence ID" value="KAJ8602085.1"/>
    <property type="molecule type" value="Genomic_DNA"/>
</dbReference>
<keyword evidence="3" id="KW-0808">Transferase</keyword>
<dbReference type="GO" id="GO:0046872">
    <property type="term" value="F:metal ion binding"/>
    <property type="evidence" value="ECO:0007669"/>
    <property type="project" value="UniProtKB-KW"/>
</dbReference>